<feature type="region of interest" description="Disordered" evidence="1">
    <location>
        <begin position="82"/>
        <end position="103"/>
    </location>
</feature>
<feature type="transmembrane region" description="Helical" evidence="2">
    <location>
        <begin position="44"/>
        <end position="64"/>
    </location>
</feature>
<feature type="non-terminal residue" evidence="3">
    <location>
        <position position="140"/>
    </location>
</feature>
<evidence type="ECO:0000256" key="2">
    <source>
        <dbReference type="SAM" id="Phobius"/>
    </source>
</evidence>
<keyword evidence="2" id="KW-0472">Membrane</keyword>
<evidence type="ECO:0000313" key="3">
    <source>
        <dbReference type="EMBL" id="CRZ03842.1"/>
    </source>
</evidence>
<name>A0A0H5QQG3_9EUKA</name>
<reference evidence="3" key="1">
    <citation type="submission" date="2015-04" db="EMBL/GenBank/DDBJ databases">
        <title>The genome sequence of the plant pathogenic Rhizarian Plasmodiophora brassicae reveals insights in its biotrophic life cycle and the origin of chitin synthesis.</title>
        <authorList>
            <person name="Schwelm A."/>
            <person name="Fogelqvist J."/>
            <person name="Knaust A."/>
            <person name="Julke S."/>
            <person name="Lilja T."/>
            <person name="Dhandapani V."/>
            <person name="Bonilla-Rosso G."/>
            <person name="Karlsson M."/>
            <person name="Shevchenko A."/>
            <person name="Choi S.R."/>
            <person name="Kim H.G."/>
            <person name="Park J.Y."/>
            <person name="Lim Y.P."/>
            <person name="Ludwig-Muller J."/>
            <person name="Dixelius C."/>
        </authorList>
    </citation>
    <scope>NUCLEOTIDE SEQUENCE</scope>
    <source>
        <tissue evidence="3">Potato root galls</tissue>
    </source>
</reference>
<dbReference type="AlphaFoldDB" id="A0A0H5QQG3"/>
<accession>A0A0H5QQG3</accession>
<evidence type="ECO:0000256" key="1">
    <source>
        <dbReference type="SAM" id="MobiDB-lite"/>
    </source>
</evidence>
<keyword evidence="2" id="KW-0812">Transmembrane</keyword>
<keyword evidence="2" id="KW-1133">Transmembrane helix</keyword>
<organism evidence="3">
    <name type="scientific">Spongospora subterranea</name>
    <dbReference type="NCBI Taxonomy" id="70186"/>
    <lineage>
        <taxon>Eukaryota</taxon>
        <taxon>Sar</taxon>
        <taxon>Rhizaria</taxon>
        <taxon>Endomyxa</taxon>
        <taxon>Phytomyxea</taxon>
        <taxon>Plasmodiophorida</taxon>
        <taxon>Plasmodiophoridae</taxon>
        <taxon>Spongospora</taxon>
    </lineage>
</organism>
<proteinExistence type="predicted"/>
<dbReference type="EMBL" id="HACM01003400">
    <property type="protein sequence ID" value="CRZ03842.1"/>
    <property type="molecule type" value="Transcribed_RNA"/>
</dbReference>
<protein>
    <submittedName>
        <fullName evidence="3">Uncharacterized protein</fullName>
    </submittedName>
</protein>
<sequence length="140" mass="15940">MNIRSCRPDHNIGMDHVVLLRNDHHIGAFIAIVQVIFRSNIDWVLLHPAVVVVIGIFSIVLLNISGDLVCIAEIEPVQHDVPLGRSAGRSRDQRHRRRRPYVPTHHDKDQIDIMVQTLMSDTILTDMTQGLSERDAHHLL</sequence>